<organism evidence="1 2">
    <name type="scientific">Aplosporella prunicola CBS 121167</name>
    <dbReference type="NCBI Taxonomy" id="1176127"/>
    <lineage>
        <taxon>Eukaryota</taxon>
        <taxon>Fungi</taxon>
        <taxon>Dikarya</taxon>
        <taxon>Ascomycota</taxon>
        <taxon>Pezizomycotina</taxon>
        <taxon>Dothideomycetes</taxon>
        <taxon>Dothideomycetes incertae sedis</taxon>
        <taxon>Botryosphaeriales</taxon>
        <taxon>Aplosporellaceae</taxon>
        <taxon>Aplosporella</taxon>
    </lineage>
</organism>
<protein>
    <submittedName>
        <fullName evidence="1">Uncharacterized protein</fullName>
    </submittedName>
</protein>
<dbReference type="EMBL" id="ML995528">
    <property type="protein sequence ID" value="KAF2136222.1"/>
    <property type="molecule type" value="Genomic_DNA"/>
</dbReference>
<reference evidence="1" key="1">
    <citation type="journal article" date="2020" name="Stud. Mycol.">
        <title>101 Dothideomycetes genomes: a test case for predicting lifestyles and emergence of pathogens.</title>
        <authorList>
            <person name="Haridas S."/>
            <person name="Albert R."/>
            <person name="Binder M."/>
            <person name="Bloem J."/>
            <person name="Labutti K."/>
            <person name="Salamov A."/>
            <person name="Andreopoulos B."/>
            <person name="Baker S."/>
            <person name="Barry K."/>
            <person name="Bills G."/>
            <person name="Bluhm B."/>
            <person name="Cannon C."/>
            <person name="Castanera R."/>
            <person name="Culley D."/>
            <person name="Daum C."/>
            <person name="Ezra D."/>
            <person name="Gonzalez J."/>
            <person name="Henrissat B."/>
            <person name="Kuo A."/>
            <person name="Liang C."/>
            <person name="Lipzen A."/>
            <person name="Lutzoni F."/>
            <person name="Magnuson J."/>
            <person name="Mondo S."/>
            <person name="Nolan M."/>
            <person name="Ohm R."/>
            <person name="Pangilinan J."/>
            <person name="Park H.-J."/>
            <person name="Ramirez L."/>
            <person name="Alfaro M."/>
            <person name="Sun H."/>
            <person name="Tritt A."/>
            <person name="Yoshinaga Y."/>
            <person name="Zwiers L.-H."/>
            <person name="Turgeon B."/>
            <person name="Goodwin S."/>
            <person name="Spatafora J."/>
            <person name="Crous P."/>
            <person name="Grigoriev I."/>
        </authorList>
    </citation>
    <scope>NUCLEOTIDE SEQUENCE</scope>
    <source>
        <strain evidence="1">CBS 121167</strain>
    </source>
</reference>
<keyword evidence="2" id="KW-1185">Reference proteome</keyword>
<dbReference type="Proteomes" id="UP000799438">
    <property type="component" value="Unassembled WGS sequence"/>
</dbReference>
<sequence length="163" mass="18182">MYELQLGIVFTPRTPQLFPKLKLISGQQAIAVSWLFRFESSSPKHGLVGRSMPFRHDGRYVCPTNKTTGGSESQTQLIIPRLILRPSQTVSTPRQQASDYQLVPAILVAPPTSAQGPPVQSGAPLRRQNLHRSRALASGRTCSRPLHWGRARRAVREKAKRHT</sequence>
<accession>A0A6A6AW44</accession>
<evidence type="ECO:0000313" key="1">
    <source>
        <dbReference type="EMBL" id="KAF2136222.1"/>
    </source>
</evidence>
<proteinExistence type="predicted"/>
<name>A0A6A6AW44_9PEZI</name>
<dbReference type="RefSeq" id="XP_033391940.1">
    <property type="nucleotide sequence ID" value="XM_033535390.1"/>
</dbReference>
<gene>
    <name evidence="1" type="ORF">K452DRAFT_139286</name>
</gene>
<dbReference type="GeneID" id="54292884"/>
<dbReference type="AlphaFoldDB" id="A0A6A6AW44"/>
<evidence type="ECO:0000313" key="2">
    <source>
        <dbReference type="Proteomes" id="UP000799438"/>
    </source>
</evidence>